<dbReference type="InterPro" id="IPR029044">
    <property type="entry name" value="Nucleotide-diphossugar_trans"/>
</dbReference>
<dbReference type="Pfam" id="PF18404">
    <property type="entry name" value="Glyco_transf_24"/>
    <property type="match status" value="1"/>
</dbReference>
<evidence type="ECO:0000256" key="7">
    <source>
        <dbReference type="ARBA" id="ARBA00022729"/>
    </source>
</evidence>
<evidence type="ECO:0000256" key="9">
    <source>
        <dbReference type="ARBA" id="ARBA00023180"/>
    </source>
</evidence>
<dbReference type="Pfam" id="PF18403">
    <property type="entry name" value="Thioredoxin_15"/>
    <property type="match status" value="1"/>
</dbReference>
<comment type="catalytic activity">
    <reaction evidence="11">
        <text>N(4)-(alpha-D-Man-(1-&gt;2)-alpha-D-Man-(1-&gt;2)-alpha-D-Man-(1-&gt;3)-[alpha-D-Man-(1-&gt;2)-alpha-D-Man-(1-&gt;3)-[alpha-D-Man-(1-&gt;2)-alpha-D-Man-(1-&gt;6)]-alpha-D-Man-(1-&gt;6)]-beta-D-Man-(1-&gt;4)-beta-D-GlcNAc-(1-&gt;4)-beta-D-GlcNAc)-L-asparaginyl-[protein] (N-glucan mannose isomer 9A1,2,3B1,2,3) + UDP-alpha-D-glucose = N(4)-(alpha-D-Glc-(1-&gt;3)-alpha-D-Man-(1-&gt;2)-alpha-D-Man-(1-&gt;2)-alpha-D-Man-(1-&gt;3)-[alpha-D-Man-(1-&gt;2)-alpha-D-Man-(1-&gt;3)-[alpha-D-Man-(1-&gt;2)-alpha-D-Man-(1-&gt;6)]-alpha-D-Man-(1-&gt;6)]-beta-D-Man-(1-&gt;4)-beta-D-GlcNAc-(1-&gt;4)-beta-D-GlcNAc)-L-asparaginyl-[protein] + UDP + H(+)</text>
        <dbReference type="Rhea" id="RHEA:61304"/>
        <dbReference type="Rhea" id="RHEA-COMP:14356"/>
        <dbReference type="Rhea" id="RHEA-COMP:14357"/>
        <dbReference type="ChEBI" id="CHEBI:15378"/>
        <dbReference type="ChEBI" id="CHEBI:58223"/>
        <dbReference type="ChEBI" id="CHEBI:58885"/>
        <dbReference type="ChEBI" id="CHEBI:59080"/>
        <dbReference type="ChEBI" id="CHEBI:139493"/>
    </reaction>
</comment>
<evidence type="ECO:0000259" key="14">
    <source>
        <dbReference type="Pfam" id="PF18400"/>
    </source>
</evidence>
<feature type="domain" description="UGGT thioredoxin-like" evidence="16">
    <location>
        <begin position="427"/>
        <end position="675"/>
    </location>
</feature>
<dbReference type="Pfam" id="PF18401">
    <property type="entry name" value="Thioredoxin_13"/>
    <property type="match status" value="1"/>
</dbReference>
<dbReference type="eggNOG" id="KOG1879">
    <property type="taxonomic scope" value="Eukaryota"/>
</dbReference>
<dbReference type="HOGENOM" id="CLU_002668_1_1_1"/>
<dbReference type="GO" id="GO:0018279">
    <property type="term" value="P:protein N-linked glycosylation via asparagine"/>
    <property type="evidence" value="ECO:0007669"/>
    <property type="project" value="TreeGrafter"/>
</dbReference>
<dbReference type="InterPro" id="IPR040693">
    <property type="entry name" value="UGGT_TRXL_1"/>
</dbReference>
<evidence type="ECO:0000256" key="10">
    <source>
        <dbReference type="ARBA" id="ARBA00045874"/>
    </source>
</evidence>
<feature type="domain" description="UGGT thioredoxin-like" evidence="14">
    <location>
        <begin position="35"/>
        <end position="213"/>
    </location>
</feature>
<keyword evidence="6" id="KW-0808">Transferase</keyword>
<accession>M4A691</accession>
<evidence type="ECO:0000313" key="19">
    <source>
        <dbReference type="Ensembl" id="ENSXMAP00000009985.2"/>
    </source>
</evidence>
<dbReference type="Pfam" id="PF18400">
    <property type="entry name" value="Thioredoxin_12"/>
    <property type="match status" value="1"/>
</dbReference>
<dbReference type="GO" id="GO:0036503">
    <property type="term" value="P:ERAD pathway"/>
    <property type="evidence" value="ECO:0007669"/>
    <property type="project" value="TreeGrafter"/>
</dbReference>
<dbReference type="Proteomes" id="UP000002852">
    <property type="component" value="Unassembled WGS sequence"/>
</dbReference>
<evidence type="ECO:0000256" key="3">
    <source>
        <dbReference type="ARBA" id="ARBA00004922"/>
    </source>
</evidence>
<organism evidence="19 20">
    <name type="scientific">Xiphophorus maculatus</name>
    <name type="common">Southern platyfish</name>
    <name type="synonym">Platypoecilus maculatus</name>
    <dbReference type="NCBI Taxonomy" id="8083"/>
    <lineage>
        <taxon>Eukaryota</taxon>
        <taxon>Metazoa</taxon>
        <taxon>Chordata</taxon>
        <taxon>Craniata</taxon>
        <taxon>Vertebrata</taxon>
        <taxon>Euteleostomi</taxon>
        <taxon>Actinopterygii</taxon>
        <taxon>Neopterygii</taxon>
        <taxon>Teleostei</taxon>
        <taxon>Neoteleostei</taxon>
        <taxon>Acanthomorphata</taxon>
        <taxon>Ovalentaria</taxon>
        <taxon>Atherinomorphae</taxon>
        <taxon>Cyprinodontiformes</taxon>
        <taxon>Poeciliidae</taxon>
        <taxon>Poeciliinae</taxon>
        <taxon>Xiphophorus</taxon>
    </lineage>
</organism>
<evidence type="ECO:0000256" key="5">
    <source>
        <dbReference type="ARBA" id="ARBA00022676"/>
    </source>
</evidence>
<reference evidence="19" key="4">
    <citation type="submission" date="2025-09" db="UniProtKB">
        <authorList>
            <consortium name="Ensembl"/>
        </authorList>
    </citation>
    <scope>IDENTIFICATION</scope>
    <source>
        <strain evidence="19">JP 163 A</strain>
    </source>
</reference>
<dbReference type="Ensembl" id="ENSXMAT00000009999.2">
    <property type="protein sequence ID" value="ENSXMAP00000009985.2"/>
    <property type="gene ID" value="ENSXMAG00000009880.2"/>
</dbReference>
<evidence type="ECO:0000259" key="16">
    <source>
        <dbReference type="Pfam" id="PF18402"/>
    </source>
</evidence>
<dbReference type="InterPro" id="IPR040692">
    <property type="entry name" value="UGGT_TRXL_3"/>
</dbReference>
<dbReference type="PANTHER" id="PTHR11226:SF3">
    <property type="entry name" value="UDP-GLUCOSE:GLYCOPROTEIN GLUCOSYLTRANSFERASE 1"/>
    <property type="match status" value="1"/>
</dbReference>
<dbReference type="Pfam" id="PF18402">
    <property type="entry name" value="Thioredoxin_14"/>
    <property type="match status" value="1"/>
</dbReference>
<keyword evidence="7 13" id="KW-0732">Signal</keyword>
<feature type="domain" description="UDP-glucose:glycoprotein glucosyltransferase thioredoxin-like" evidence="17">
    <location>
        <begin position="700"/>
        <end position="923"/>
    </location>
</feature>
<evidence type="ECO:0000256" key="12">
    <source>
        <dbReference type="ARBA" id="ARBA00081614"/>
    </source>
</evidence>
<feature type="domain" description="UGGT thioredoxin-like" evidence="15">
    <location>
        <begin position="288"/>
        <end position="419"/>
    </location>
</feature>
<evidence type="ECO:0000256" key="13">
    <source>
        <dbReference type="SAM" id="SignalP"/>
    </source>
</evidence>
<sequence length="1481" mass="167828">MWLLCVLLVSLLSLVSSAADSKAITTTLATKWADTPLLLEASEFLAEESQDKFWDFVEANQNIEGEHDDTDQAYYELIVKKASALLSSVQLNMLKFALSLRAYSATVHSFQQIASTEHPPSGCSAFISVHGEKSCAPESLAMLLKTATERPKPYLFKGDHRYPGSNPDTPVIILYAELGTPDFQRFHQALTSKVNEGSAAYVLRHYVAKPNENKVYLSGYGVELAIKSQEYKAKDDTQVQGAEVNATVIGENDPVDEVQGFLFGKLKTLYPELKEQLKELRKHLVESTNEMAPLKVWQMQDLSFQTAARILAAPAVDALNVMKDLSQNFPTKARSITKTVVKSEIRKEIEENQKYFKGTLGLQPGDSALFINGLHIDLDTQDIFSVLDVLRSEARVMEGLRSLLIETPYIHDILKLNVQPSDSDYAVDIRNPAICWINNLETDHRYSSWPYNVQELLRPTFPGVIRQIRKNFHNLVIIVDPTQENAAELLSVAEMFYANNIPLRIGLVFVVSDEDDIDGMQDAGVALVRAYNYITDEVNSHSAFEAVVSMFNRVTIGGKLSVGDVVKVLEKRFPYVEVSSVLGADSSYDNNRKEGKAYYEQTGVGPLPVVMYNGIPYQREQLDPDELETITMQKILETTSFYQRAVYLGELATDHDVVDFIMNQPNVVPRINSRVLSTSRTYLDLSNTNNYFVDDYARFSTLDSKEKSTAVANSMNYMTKKDDGYIRPVTFWVVGDFDKPSGRQLLYDAIRHMKTSNNVRLGMINNPSSNPSAETSRVARAIWSVMQTQSANNAKNFITKMSKEETAEALEKGVDVGEFAVGGMDLSLFKSAYEGPKFDFLLSHAAYCRDVLKLKKGQRAVISNGRIIGPLEENEVFNQDDFLLLENIILKTSGERIKSKVQQFEMEEDRASDLVMKVDALLSSQPKGESRIEYGFSDDRHSAVKIRPKEGDVYFDVVAVVDPVTRDAQKLAPLLSVLKQLVNVNLRVFMNCQAKLSDMPLKSFYRYVLEPEVAFQPDASFSQGPMAKFLDMPQSPLFTLNLNTPESWMVESVRTRYDLDNIYLEEVENIVAAEYELEHLLLEGHCFDVSSGQPPRGLQFTLGTAAEPVIVDTIVMANLGYFQLKANPGAWMLKLRKGRSDEIYKVYSHDGTDSPSDSDDIIVVLNNFKSRIIKVKVQKKPDKFNEELLSDGTEENDSSFWKSLARGFTGGGKTEEPKQEKDDVINIFSVASGHLYERFLRIMMLSVLKNTKTPVKFWFLKNYLSPTFKEFIPHMAKQYGFQYELVQYKWPRWLHQQTEKQRIIWGYKILFLDVLFPLAVDKILFVDADQIVRTDLKELRDFDLEGAPYGYTPFCDSRREMDGYRFWKSGYWASHLAGRKYHISALYVVDLKKFRKIAAGDRLRGQYQGLSQDPNSLSNLDQDLPNNMIHQVPIKSLPQEWLWCETWCDDGSKTTAKTIDLVMMFVSNKRNTFSAVCPRSH</sequence>
<comment type="pathway">
    <text evidence="3">Protein modification; protein glycosylation.</text>
</comment>
<dbReference type="PANTHER" id="PTHR11226">
    <property type="entry name" value="UDP-GLUCOSE GLYCOPROTEIN:GLUCOSYLTRANSFERASE"/>
    <property type="match status" value="1"/>
</dbReference>
<evidence type="ECO:0000256" key="11">
    <source>
        <dbReference type="ARBA" id="ARBA00048456"/>
    </source>
</evidence>
<comment type="function">
    <text evidence="10">Recognizes glycoproteins with minor folding defects. Reglucosylates single N-glycans near the misfolded part of the protein, thus providing quality control for protein folding in the endoplasmic reticulum. Reglucosylated proteins are recognized by calreticulin for recycling to the endoplasmic reticulum and refolding or degradation.</text>
</comment>
<feature type="signal peptide" evidence="13">
    <location>
        <begin position="1"/>
        <end position="17"/>
    </location>
</feature>
<dbReference type="Pfam" id="PF06427">
    <property type="entry name" value="UDP-g_GGTase"/>
    <property type="match status" value="1"/>
</dbReference>
<dbReference type="InterPro" id="IPR040525">
    <property type="entry name" value="UGGT_TRXL_4"/>
</dbReference>
<feature type="chain" id="PRO_5017400205" description="UDP-glucose ceramide glucosyltransferase-like 1" evidence="13">
    <location>
        <begin position="18"/>
        <end position="1481"/>
    </location>
</feature>
<name>M4A691_XIPMA</name>
<dbReference type="UniPathway" id="UPA00378"/>
<dbReference type="InterPro" id="IPR040497">
    <property type="entry name" value="Glyco_transf_24"/>
</dbReference>
<dbReference type="InParanoid" id="M4A691"/>
<evidence type="ECO:0000256" key="8">
    <source>
        <dbReference type="ARBA" id="ARBA00022824"/>
    </source>
</evidence>
<keyword evidence="20" id="KW-1185">Reference proteome</keyword>
<evidence type="ECO:0000259" key="18">
    <source>
        <dbReference type="Pfam" id="PF18404"/>
    </source>
</evidence>
<evidence type="ECO:0000259" key="15">
    <source>
        <dbReference type="Pfam" id="PF18401"/>
    </source>
</evidence>
<dbReference type="OMA" id="RQTKTRF"/>
<feature type="domain" description="Glucosyltransferase 24 catalytic" evidence="18">
    <location>
        <begin position="1225"/>
        <end position="1463"/>
    </location>
</feature>
<dbReference type="Gene3D" id="3.90.550.10">
    <property type="entry name" value="Spore Coat Polysaccharide Biosynthesis Protein SpsA, Chain A"/>
    <property type="match status" value="1"/>
</dbReference>
<keyword evidence="8" id="KW-0256">Endoplasmic reticulum</keyword>
<dbReference type="CDD" id="cd06432">
    <property type="entry name" value="GT8_HUGT1_C_like"/>
    <property type="match status" value="1"/>
</dbReference>
<comment type="subcellular location">
    <subcellularLocation>
        <location evidence="2">Endoplasmic reticulum lumen</location>
    </subcellularLocation>
</comment>
<evidence type="ECO:0000256" key="6">
    <source>
        <dbReference type="ARBA" id="ARBA00022679"/>
    </source>
</evidence>
<keyword evidence="9" id="KW-0325">Glycoprotein</keyword>
<evidence type="ECO:0000259" key="17">
    <source>
        <dbReference type="Pfam" id="PF18403"/>
    </source>
</evidence>
<evidence type="ECO:0000256" key="4">
    <source>
        <dbReference type="ARBA" id="ARBA00006351"/>
    </source>
</evidence>
<proteinExistence type="inferred from homology"/>
<evidence type="ECO:0000313" key="20">
    <source>
        <dbReference type="Proteomes" id="UP000002852"/>
    </source>
</evidence>
<dbReference type="InterPro" id="IPR009448">
    <property type="entry name" value="UDP-g_GGtrans"/>
</dbReference>
<dbReference type="FunFam" id="3.90.550.10:FF:000004">
    <property type="entry name" value="UDP-glucose glycoprotein glucosyltransferase 1"/>
    <property type="match status" value="1"/>
</dbReference>
<comment type="cofactor">
    <cofactor evidence="1">
        <name>Ca(2+)</name>
        <dbReference type="ChEBI" id="CHEBI:29108"/>
    </cofactor>
</comment>
<evidence type="ECO:0000256" key="2">
    <source>
        <dbReference type="ARBA" id="ARBA00004319"/>
    </source>
</evidence>
<dbReference type="STRING" id="8083.ENSXMAP00000009985"/>
<protein>
    <recommendedName>
        <fullName evidence="12">UDP-glucose ceramide glucosyltransferase-like 1</fullName>
    </recommendedName>
</protein>
<dbReference type="SUPFAM" id="SSF53448">
    <property type="entry name" value="Nucleotide-diphospho-sugar transferases"/>
    <property type="match status" value="1"/>
</dbReference>
<dbReference type="GO" id="GO:0051082">
    <property type="term" value="F:unfolded protein binding"/>
    <property type="evidence" value="ECO:0007669"/>
    <property type="project" value="TreeGrafter"/>
</dbReference>
<dbReference type="InterPro" id="IPR040694">
    <property type="entry name" value="UGGT_TRXL_2"/>
</dbReference>
<reference evidence="20" key="2">
    <citation type="journal article" date="2013" name="Nat. Genet.">
        <title>The genome of the platyfish, Xiphophorus maculatus, provides insights into evolutionary adaptation and several complex traits.</title>
        <authorList>
            <person name="Schartl M."/>
            <person name="Walter R.B."/>
            <person name="Shen Y."/>
            <person name="Garcia T."/>
            <person name="Catchen J."/>
            <person name="Amores A."/>
            <person name="Braasch I."/>
            <person name="Chalopin D."/>
            <person name="Volff J.N."/>
            <person name="Lesch K.P."/>
            <person name="Bisazza A."/>
            <person name="Minx P."/>
            <person name="Hillier L."/>
            <person name="Wilson R.K."/>
            <person name="Fuerstenberg S."/>
            <person name="Boore J."/>
            <person name="Searle S."/>
            <person name="Postlethwait J.H."/>
            <person name="Warren W.C."/>
        </authorList>
    </citation>
    <scope>NUCLEOTIDE SEQUENCE [LARGE SCALE GENOMIC DNA]</scope>
    <source>
        <strain evidence="20">JP 163 A</strain>
    </source>
</reference>
<dbReference type="GeneTree" id="ENSGT00390000004600"/>
<evidence type="ECO:0000256" key="1">
    <source>
        <dbReference type="ARBA" id="ARBA00001913"/>
    </source>
</evidence>
<dbReference type="GO" id="GO:0005788">
    <property type="term" value="C:endoplasmic reticulum lumen"/>
    <property type="evidence" value="ECO:0007669"/>
    <property type="project" value="UniProtKB-SubCell"/>
</dbReference>
<dbReference type="GO" id="GO:0003980">
    <property type="term" value="F:UDP-glucose:glycoprotein glucosyltransferase activity"/>
    <property type="evidence" value="ECO:0007669"/>
    <property type="project" value="InterPro"/>
</dbReference>
<keyword evidence="5" id="KW-0328">Glycosyltransferase</keyword>
<reference evidence="20" key="1">
    <citation type="submission" date="2012-01" db="EMBL/GenBank/DDBJ databases">
        <authorList>
            <person name="Walter R."/>
            <person name="Schartl M."/>
            <person name="Warren W."/>
        </authorList>
    </citation>
    <scope>NUCLEOTIDE SEQUENCE [LARGE SCALE GENOMIC DNA]</scope>
    <source>
        <strain evidence="20">JP 163 A</strain>
    </source>
</reference>
<comment type="similarity">
    <text evidence="4">Belongs to the glycosyltransferase 8 family.</text>
</comment>
<reference evidence="19" key="3">
    <citation type="submission" date="2025-08" db="UniProtKB">
        <authorList>
            <consortium name="Ensembl"/>
        </authorList>
    </citation>
    <scope>IDENTIFICATION</scope>
    <source>
        <strain evidence="19">JP 163 A</strain>
    </source>
</reference>